<organism evidence="10 11">
    <name type="scientific">Pyrrhoderma noxium</name>
    <dbReference type="NCBI Taxonomy" id="2282107"/>
    <lineage>
        <taxon>Eukaryota</taxon>
        <taxon>Fungi</taxon>
        <taxon>Dikarya</taxon>
        <taxon>Basidiomycota</taxon>
        <taxon>Agaricomycotina</taxon>
        <taxon>Agaricomycetes</taxon>
        <taxon>Hymenochaetales</taxon>
        <taxon>Hymenochaetaceae</taxon>
        <taxon>Pyrrhoderma</taxon>
    </lineage>
</organism>
<protein>
    <submittedName>
        <fullName evidence="10">Metalloprotease</fullName>
    </submittedName>
</protein>
<dbReference type="Gene3D" id="3.40.390.10">
    <property type="entry name" value="Collagenase (Catalytic Domain)"/>
    <property type="match status" value="1"/>
</dbReference>
<comment type="similarity">
    <text evidence="1">Belongs to the peptidase M43B family.</text>
</comment>
<proteinExistence type="inferred from homology"/>
<dbReference type="InParanoid" id="A0A286UPN5"/>
<dbReference type="GO" id="GO:0008237">
    <property type="term" value="F:metallopeptidase activity"/>
    <property type="evidence" value="ECO:0007669"/>
    <property type="project" value="UniProtKB-KW"/>
</dbReference>
<keyword evidence="2" id="KW-0645">Protease</keyword>
<keyword evidence="11" id="KW-1185">Reference proteome</keyword>
<dbReference type="OrthoDB" id="536211at2759"/>
<keyword evidence="8" id="KW-1015">Disulfide bond</keyword>
<evidence type="ECO:0000256" key="2">
    <source>
        <dbReference type="ARBA" id="ARBA00022670"/>
    </source>
</evidence>
<keyword evidence="3" id="KW-0479">Metal-binding</keyword>
<evidence type="ECO:0000256" key="7">
    <source>
        <dbReference type="ARBA" id="ARBA00023049"/>
    </source>
</evidence>
<evidence type="ECO:0000313" key="11">
    <source>
        <dbReference type="Proteomes" id="UP000217199"/>
    </source>
</evidence>
<sequence>MAPSCANCFLIDNLVFYPSYRAPCGTHITSGKKIFVSNLLETRLQEAKQINGSFPRENTDFSVLWHVISKDGTIEGGNITDEAINSAMQKLNEGFSNASISFTLKNITRTVDLNLYTNADEGNIYQDQMKQQLHQGGSDTLNIYSTGLLVLTDIGKLLGYSTFPWDYQNKTWDDGVVIDKDTVPGGPYLTDRSDAGTLVHEVGHWVGLYHTFEGGCYGDGDYVDDTPPEYSSACGCPFGRDTCHDDTEPDPIDNFMDYTSDSCRVRFTPGQITRMHQQILAYRIL</sequence>
<dbReference type="PANTHER" id="PTHR47466">
    <property type="match status" value="1"/>
</dbReference>
<dbReference type="AlphaFoldDB" id="A0A286UPN5"/>
<dbReference type="Proteomes" id="UP000217199">
    <property type="component" value="Unassembled WGS sequence"/>
</dbReference>
<keyword evidence="5" id="KW-0378">Hydrolase</keyword>
<name>A0A286UPN5_9AGAM</name>
<evidence type="ECO:0000256" key="3">
    <source>
        <dbReference type="ARBA" id="ARBA00022723"/>
    </source>
</evidence>
<evidence type="ECO:0000256" key="8">
    <source>
        <dbReference type="ARBA" id="ARBA00023157"/>
    </source>
</evidence>
<keyword evidence="7 10" id="KW-0482">Metalloprotease</keyword>
<evidence type="ECO:0000256" key="4">
    <source>
        <dbReference type="ARBA" id="ARBA00022729"/>
    </source>
</evidence>
<dbReference type="InterPro" id="IPR024079">
    <property type="entry name" value="MetalloPept_cat_dom_sf"/>
</dbReference>
<dbReference type="Pfam" id="PF05572">
    <property type="entry name" value="Peptidase_M43"/>
    <property type="match status" value="1"/>
</dbReference>
<dbReference type="SUPFAM" id="SSF55486">
    <property type="entry name" value="Metalloproteases ('zincins'), catalytic domain"/>
    <property type="match status" value="1"/>
</dbReference>
<dbReference type="GO" id="GO:0046872">
    <property type="term" value="F:metal ion binding"/>
    <property type="evidence" value="ECO:0007669"/>
    <property type="project" value="UniProtKB-KW"/>
</dbReference>
<evidence type="ECO:0000256" key="1">
    <source>
        <dbReference type="ARBA" id="ARBA00008721"/>
    </source>
</evidence>
<evidence type="ECO:0000256" key="6">
    <source>
        <dbReference type="ARBA" id="ARBA00022833"/>
    </source>
</evidence>
<evidence type="ECO:0000256" key="5">
    <source>
        <dbReference type="ARBA" id="ARBA00022801"/>
    </source>
</evidence>
<reference evidence="10 11" key="1">
    <citation type="journal article" date="2017" name="Mol. Ecol.">
        <title>Comparative and population genomic landscape of Phellinus noxius: A hypervariable fungus causing root rot in trees.</title>
        <authorList>
            <person name="Chung C.L."/>
            <person name="Lee T.J."/>
            <person name="Akiba M."/>
            <person name="Lee H.H."/>
            <person name="Kuo T.H."/>
            <person name="Liu D."/>
            <person name="Ke H.M."/>
            <person name="Yokoi T."/>
            <person name="Roa M.B."/>
            <person name="Lu M.J."/>
            <person name="Chang Y.Y."/>
            <person name="Ann P.J."/>
            <person name="Tsai J.N."/>
            <person name="Chen C.Y."/>
            <person name="Tzean S.S."/>
            <person name="Ota Y."/>
            <person name="Hattori T."/>
            <person name="Sahashi N."/>
            <person name="Liou R.F."/>
            <person name="Kikuchi T."/>
            <person name="Tsai I.J."/>
        </authorList>
    </citation>
    <scope>NUCLEOTIDE SEQUENCE [LARGE SCALE GENOMIC DNA]</scope>
    <source>
        <strain evidence="10 11">FFPRI411160</strain>
    </source>
</reference>
<evidence type="ECO:0000259" key="9">
    <source>
        <dbReference type="Pfam" id="PF05572"/>
    </source>
</evidence>
<dbReference type="GO" id="GO:0006508">
    <property type="term" value="P:proteolysis"/>
    <property type="evidence" value="ECO:0007669"/>
    <property type="project" value="UniProtKB-KW"/>
</dbReference>
<evidence type="ECO:0000313" key="10">
    <source>
        <dbReference type="EMBL" id="PAV21556.1"/>
    </source>
</evidence>
<feature type="domain" description="Peptidase M43 pregnancy-associated plasma-A" evidence="9">
    <location>
        <begin position="188"/>
        <end position="278"/>
    </location>
</feature>
<keyword evidence="4" id="KW-0732">Signal</keyword>
<dbReference type="InterPro" id="IPR008754">
    <property type="entry name" value="Peptidase_M43"/>
</dbReference>
<dbReference type="EMBL" id="NBII01000002">
    <property type="protein sequence ID" value="PAV21556.1"/>
    <property type="molecule type" value="Genomic_DNA"/>
</dbReference>
<gene>
    <name evidence="10" type="ORF">PNOK_0151300</name>
</gene>
<accession>A0A286UPN5</accession>
<dbReference type="PANTHER" id="PTHR47466:SF1">
    <property type="entry name" value="METALLOPROTEASE MEP1 (AFU_ORTHOLOGUE AFUA_1G07730)-RELATED"/>
    <property type="match status" value="1"/>
</dbReference>
<comment type="caution">
    <text evidence="10">The sequence shown here is derived from an EMBL/GenBank/DDBJ whole genome shotgun (WGS) entry which is preliminary data.</text>
</comment>
<keyword evidence="6" id="KW-0862">Zinc</keyword>
<dbReference type="CDD" id="cd04275">
    <property type="entry name" value="ZnMc_pappalysin_like"/>
    <property type="match status" value="1"/>
</dbReference>